<dbReference type="Gene3D" id="3.40.390.10">
    <property type="entry name" value="Collagenase (Catalytic Domain)"/>
    <property type="match status" value="1"/>
</dbReference>
<protein>
    <submittedName>
        <fullName evidence="1">Uncharacterized protein</fullName>
    </submittedName>
</protein>
<keyword evidence="2" id="KW-1185">Reference proteome</keyword>
<gene>
    <name evidence="1" type="ORF">GCM10010411_76230</name>
</gene>
<dbReference type="RefSeq" id="WP_344547356.1">
    <property type="nucleotide sequence ID" value="NZ_BAAATD010000013.1"/>
</dbReference>
<dbReference type="EMBL" id="BAAATD010000013">
    <property type="protein sequence ID" value="GAA2627775.1"/>
    <property type="molecule type" value="Genomic_DNA"/>
</dbReference>
<accession>A0ABN3QJ36</accession>
<evidence type="ECO:0000313" key="1">
    <source>
        <dbReference type="EMBL" id="GAA2627775.1"/>
    </source>
</evidence>
<name>A0ABN3QJ36_9ACTN</name>
<organism evidence="1 2">
    <name type="scientific">Actinomadura fulvescens</name>
    <dbReference type="NCBI Taxonomy" id="46160"/>
    <lineage>
        <taxon>Bacteria</taxon>
        <taxon>Bacillati</taxon>
        <taxon>Actinomycetota</taxon>
        <taxon>Actinomycetes</taxon>
        <taxon>Streptosporangiales</taxon>
        <taxon>Thermomonosporaceae</taxon>
        <taxon>Actinomadura</taxon>
    </lineage>
</organism>
<sequence length="206" mass="22146">MPDQGDGRLHTGELERIAWRQWTPDTPAPSSPLVEVVRSLAALPASIKQALADGLYGIWIGPGSVCDLDAMGHLRGLALPSGRGRWEDCGGAYVSKSILLGDRPTPTPDVALHEVGHALDDLHGPPRGLISDQPLWRAIYETCLPYLTEDLHRAPAPLGSCEFFADSLAACAKPATVELSDWLGGDRVLINLVASFHRATFGIGRR</sequence>
<reference evidence="1 2" key="1">
    <citation type="journal article" date="2019" name="Int. J. Syst. Evol. Microbiol.">
        <title>The Global Catalogue of Microorganisms (GCM) 10K type strain sequencing project: providing services to taxonomists for standard genome sequencing and annotation.</title>
        <authorList>
            <consortium name="The Broad Institute Genomics Platform"/>
            <consortium name="The Broad Institute Genome Sequencing Center for Infectious Disease"/>
            <person name="Wu L."/>
            <person name="Ma J."/>
        </authorList>
    </citation>
    <scope>NUCLEOTIDE SEQUENCE [LARGE SCALE GENOMIC DNA]</scope>
    <source>
        <strain evidence="1 2">JCM 6833</strain>
    </source>
</reference>
<dbReference type="Proteomes" id="UP001501509">
    <property type="component" value="Unassembled WGS sequence"/>
</dbReference>
<dbReference type="InterPro" id="IPR024079">
    <property type="entry name" value="MetalloPept_cat_dom_sf"/>
</dbReference>
<proteinExistence type="predicted"/>
<evidence type="ECO:0000313" key="2">
    <source>
        <dbReference type="Proteomes" id="UP001501509"/>
    </source>
</evidence>
<comment type="caution">
    <text evidence="1">The sequence shown here is derived from an EMBL/GenBank/DDBJ whole genome shotgun (WGS) entry which is preliminary data.</text>
</comment>